<dbReference type="GO" id="GO:0016887">
    <property type="term" value="F:ATP hydrolysis activity"/>
    <property type="evidence" value="ECO:0007669"/>
    <property type="project" value="InterPro"/>
</dbReference>
<keyword evidence="4" id="KW-0067">ATP-binding</keyword>
<evidence type="ECO:0000313" key="7">
    <source>
        <dbReference type="Proteomes" id="UP000186785"/>
    </source>
</evidence>
<evidence type="ECO:0000259" key="5">
    <source>
        <dbReference type="PROSITE" id="PS50893"/>
    </source>
</evidence>
<reference evidence="6 7" key="1">
    <citation type="submission" date="2016-11" db="EMBL/GenBank/DDBJ databases">
        <title>Actinomyces gypaetusis sp. nov. isolated from the vulture Gypaetus barbatus in Qinghai Tibet Plateau China.</title>
        <authorList>
            <person name="Meng X."/>
        </authorList>
    </citation>
    <scope>NUCLEOTIDE SEQUENCE [LARGE SCALE GENOMIC DNA]</scope>
    <source>
        <strain evidence="6 7">VUL4_2</strain>
    </source>
</reference>
<sequence length="261" mass="27987">MIQKSSDSARRAPLVSARSVSASYETTQILKDISFDLHESEVLAILGPNGCGKSTLLKVLLGILAKDHGQVTYFGDQKWRPRTAKQVGYVPQRLTQGAGISATALEVVESGLAGPGLWGQRGRRTRALAALEQVGMAEHYHRPVTKLSGGQHQRVLIARALVREPKLLVMDEPLAGIDSASAHQLAQILEKQKAAGTGIILVLHDLGCLESIIDQLLILEAGQVVEYGPLADFADRKQQITAHAHALCGETEASHLPGGHL</sequence>
<dbReference type="Pfam" id="PF00005">
    <property type="entry name" value="ABC_tran"/>
    <property type="match status" value="1"/>
</dbReference>
<dbReference type="PANTHER" id="PTHR42734:SF17">
    <property type="entry name" value="METAL TRANSPORT SYSTEM ATP-BINDING PROTEIN TM_0124-RELATED"/>
    <property type="match status" value="1"/>
</dbReference>
<protein>
    <recommendedName>
        <fullName evidence="5">ABC transporter domain-containing protein</fullName>
    </recommendedName>
</protein>
<dbReference type="InterPro" id="IPR003439">
    <property type="entry name" value="ABC_transporter-like_ATP-bd"/>
</dbReference>
<dbReference type="InterPro" id="IPR050153">
    <property type="entry name" value="Metal_Ion_Import_ABC"/>
</dbReference>
<evidence type="ECO:0000256" key="3">
    <source>
        <dbReference type="ARBA" id="ARBA00022741"/>
    </source>
</evidence>
<feature type="domain" description="ABC transporter" evidence="5">
    <location>
        <begin position="15"/>
        <end position="246"/>
    </location>
</feature>
<evidence type="ECO:0000313" key="6">
    <source>
        <dbReference type="EMBL" id="OKL48894.1"/>
    </source>
</evidence>
<dbReference type="EMBL" id="MQSV01000002">
    <property type="protein sequence ID" value="OKL48894.1"/>
    <property type="molecule type" value="Genomic_DNA"/>
</dbReference>
<dbReference type="STRING" id="1921764.BSR28_02905"/>
<dbReference type="GO" id="GO:0005524">
    <property type="term" value="F:ATP binding"/>
    <property type="evidence" value="ECO:0007669"/>
    <property type="project" value="UniProtKB-KW"/>
</dbReference>
<dbReference type="SUPFAM" id="SSF52540">
    <property type="entry name" value="P-loop containing nucleoside triphosphate hydrolases"/>
    <property type="match status" value="1"/>
</dbReference>
<keyword evidence="2" id="KW-0813">Transport</keyword>
<dbReference type="PANTHER" id="PTHR42734">
    <property type="entry name" value="METAL TRANSPORT SYSTEM ATP-BINDING PROTEIN TM_0124-RELATED"/>
    <property type="match status" value="1"/>
</dbReference>
<proteinExistence type="inferred from homology"/>
<keyword evidence="3" id="KW-0547">Nucleotide-binding</keyword>
<dbReference type="RefSeq" id="WP_180372210.1">
    <property type="nucleotide sequence ID" value="NZ_MQSV01000002.1"/>
</dbReference>
<accession>A0A1Q5PMW7</accession>
<evidence type="ECO:0000256" key="4">
    <source>
        <dbReference type="ARBA" id="ARBA00022840"/>
    </source>
</evidence>
<gene>
    <name evidence="6" type="ORF">BSR29_03330</name>
</gene>
<keyword evidence="7" id="KW-1185">Reference proteome</keyword>
<organism evidence="6 7">
    <name type="scientific">Boudabousia liubingyangii</name>
    <dbReference type="NCBI Taxonomy" id="1921764"/>
    <lineage>
        <taxon>Bacteria</taxon>
        <taxon>Bacillati</taxon>
        <taxon>Actinomycetota</taxon>
        <taxon>Actinomycetes</taxon>
        <taxon>Actinomycetales</taxon>
        <taxon>Actinomycetaceae</taxon>
        <taxon>Boudabousia</taxon>
    </lineage>
</organism>
<evidence type="ECO:0000256" key="2">
    <source>
        <dbReference type="ARBA" id="ARBA00022448"/>
    </source>
</evidence>
<comment type="similarity">
    <text evidence="1">Belongs to the ABC transporter superfamily.</text>
</comment>
<dbReference type="InterPro" id="IPR027417">
    <property type="entry name" value="P-loop_NTPase"/>
</dbReference>
<dbReference type="AlphaFoldDB" id="A0A1Q5PMW7"/>
<comment type="caution">
    <text evidence="6">The sequence shown here is derived from an EMBL/GenBank/DDBJ whole genome shotgun (WGS) entry which is preliminary data.</text>
</comment>
<evidence type="ECO:0000256" key="1">
    <source>
        <dbReference type="ARBA" id="ARBA00005417"/>
    </source>
</evidence>
<dbReference type="PROSITE" id="PS50893">
    <property type="entry name" value="ABC_TRANSPORTER_2"/>
    <property type="match status" value="1"/>
</dbReference>
<dbReference type="Gene3D" id="3.40.50.300">
    <property type="entry name" value="P-loop containing nucleotide triphosphate hydrolases"/>
    <property type="match status" value="1"/>
</dbReference>
<dbReference type="InterPro" id="IPR003593">
    <property type="entry name" value="AAA+_ATPase"/>
</dbReference>
<dbReference type="Proteomes" id="UP000186785">
    <property type="component" value="Unassembled WGS sequence"/>
</dbReference>
<name>A0A1Q5PMW7_9ACTO</name>
<dbReference type="SMART" id="SM00382">
    <property type="entry name" value="AAA"/>
    <property type="match status" value="1"/>
</dbReference>